<feature type="region of interest" description="Disordered" evidence="1">
    <location>
        <begin position="1"/>
        <end position="108"/>
    </location>
</feature>
<dbReference type="PANTHER" id="PTHR31900">
    <property type="entry name" value="F-BOX/RNI SUPERFAMILY PROTEIN-RELATED"/>
    <property type="match status" value="1"/>
</dbReference>
<feature type="compositionally biased region" description="Basic and acidic residues" evidence="1">
    <location>
        <begin position="78"/>
        <end position="92"/>
    </location>
</feature>
<feature type="compositionally biased region" description="Basic residues" evidence="1">
    <location>
        <begin position="93"/>
        <end position="102"/>
    </location>
</feature>
<evidence type="ECO:0000313" key="3">
    <source>
        <dbReference type="EMBL" id="KAK9150989.1"/>
    </source>
</evidence>
<evidence type="ECO:0000259" key="2">
    <source>
        <dbReference type="Pfam" id="PF24758"/>
    </source>
</evidence>
<keyword evidence="4" id="KW-1185">Reference proteome</keyword>
<reference evidence="3 4" key="1">
    <citation type="submission" date="2024-01" db="EMBL/GenBank/DDBJ databases">
        <title>Genome assemblies of Stephania.</title>
        <authorList>
            <person name="Yang L."/>
        </authorList>
    </citation>
    <scope>NUCLEOTIDE SEQUENCE [LARGE SCALE GENOMIC DNA]</scope>
    <source>
        <strain evidence="3">YNDBR</strain>
        <tissue evidence="3">Leaf</tissue>
    </source>
</reference>
<dbReference type="Gene3D" id="3.80.10.10">
    <property type="entry name" value="Ribonuclease Inhibitor"/>
    <property type="match status" value="1"/>
</dbReference>
<feature type="compositionally biased region" description="Gly residues" evidence="1">
    <location>
        <begin position="1"/>
        <end position="34"/>
    </location>
</feature>
<proteinExistence type="predicted"/>
<feature type="domain" description="F-box/LRR-repeat protein 15/At3g58940/PEG3-like LRR" evidence="2">
    <location>
        <begin position="192"/>
        <end position="306"/>
    </location>
</feature>
<comment type="caution">
    <text evidence="3">The sequence shown here is derived from an EMBL/GenBank/DDBJ whole genome shotgun (WGS) entry which is preliminary data.</text>
</comment>
<organism evidence="3 4">
    <name type="scientific">Stephania yunnanensis</name>
    <dbReference type="NCBI Taxonomy" id="152371"/>
    <lineage>
        <taxon>Eukaryota</taxon>
        <taxon>Viridiplantae</taxon>
        <taxon>Streptophyta</taxon>
        <taxon>Embryophyta</taxon>
        <taxon>Tracheophyta</taxon>
        <taxon>Spermatophyta</taxon>
        <taxon>Magnoliopsida</taxon>
        <taxon>Ranunculales</taxon>
        <taxon>Menispermaceae</taxon>
        <taxon>Menispermoideae</taxon>
        <taxon>Cissampelideae</taxon>
        <taxon>Stephania</taxon>
    </lineage>
</organism>
<name>A0AAP0KGC7_9MAGN</name>
<gene>
    <name evidence="3" type="ORF">Syun_009298</name>
</gene>
<dbReference type="PANTHER" id="PTHR31900:SF27">
    <property type="entry name" value="FBD DOMAIN-CONTAINING PROTEIN"/>
    <property type="match status" value="1"/>
</dbReference>
<dbReference type="AlphaFoldDB" id="A0AAP0KGC7"/>
<dbReference type="InterPro" id="IPR032675">
    <property type="entry name" value="LRR_dom_sf"/>
</dbReference>
<dbReference type="InterPro" id="IPR050232">
    <property type="entry name" value="FBL13/AtMIF1-like"/>
</dbReference>
<dbReference type="Proteomes" id="UP001420932">
    <property type="component" value="Unassembled WGS sequence"/>
</dbReference>
<dbReference type="EMBL" id="JBBNAF010000004">
    <property type="protein sequence ID" value="KAK9150989.1"/>
    <property type="molecule type" value="Genomic_DNA"/>
</dbReference>
<dbReference type="InterPro" id="IPR055411">
    <property type="entry name" value="LRR_FXL15/At3g58940/PEG3-like"/>
</dbReference>
<accession>A0AAP0KGC7</accession>
<evidence type="ECO:0000313" key="4">
    <source>
        <dbReference type="Proteomes" id="UP001420932"/>
    </source>
</evidence>
<protein>
    <recommendedName>
        <fullName evidence="2">F-box/LRR-repeat protein 15/At3g58940/PEG3-like LRR domain-containing protein</fullName>
    </recommendedName>
</protein>
<dbReference type="SUPFAM" id="SSF52047">
    <property type="entry name" value="RNI-like"/>
    <property type="match status" value="1"/>
</dbReference>
<feature type="compositionally biased region" description="Basic and acidic residues" evidence="1">
    <location>
        <begin position="38"/>
        <end position="57"/>
    </location>
</feature>
<evidence type="ECO:0000256" key="1">
    <source>
        <dbReference type="SAM" id="MobiDB-lite"/>
    </source>
</evidence>
<sequence>MKRSGGRGGGERSLGGSGDDGGGVSGERGDGGAGEAQSSDRRASAREREVMAARGDGESEEVATTGVRGRGRGLCGRGRGERRGSSERERVVRRGRGRRRGRGSCVRGEGCAEGCAGSGERKASVLSKRWRHVWRSLPFLRLYSYKTIPQTTTSFVYFVAKLLMLRDPSTDITGFFLSSSSTDAAIAPYAHSWVLAAVKGNVAYLQIAMPIEQVQFHLPASLFTCKSLVFLHLKLGFGFPQLALPSFIDLPKLKYLMLHYITLVDDNATASLVSSSPSLESFSIVDGGVDSLKNHVIDAPKLKEFFIAERRREDNKLLNVFRKSEIKVIAPNLRTFRCGNCVTRKFSFKDLHHLDHACFSFETKYFQDDGHVHRATSFVEALCPYIQSLTLKKSANEAVFGSPTVLENASLHFRNLKNLELSACLSRNCVMAIMHLLKLSPNIETLNLVISEFISTFRNSKTEYPGVSPEAICTGIHTVTCGYLA</sequence>
<dbReference type="Pfam" id="PF24758">
    <property type="entry name" value="LRR_At5g56370"/>
    <property type="match status" value="1"/>
</dbReference>